<dbReference type="EMBL" id="FNZU01000001">
    <property type="protein sequence ID" value="SEK22441.1"/>
    <property type="molecule type" value="Genomic_DNA"/>
</dbReference>
<gene>
    <name evidence="1" type="ORF">SAMN04488099_101233</name>
</gene>
<proteinExistence type="predicted"/>
<organism evidence="1 2">
    <name type="scientific">Alkalibacterium pelagium</name>
    <dbReference type="NCBI Taxonomy" id="426702"/>
    <lineage>
        <taxon>Bacteria</taxon>
        <taxon>Bacillati</taxon>
        <taxon>Bacillota</taxon>
        <taxon>Bacilli</taxon>
        <taxon>Lactobacillales</taxon>
        <taxon>Carnobacteriaceae</taxon>
        <taxon>Alkalibacterium</taxon>
    </lineage>
</organism>
<dbReference type="AlphaFoldDB" id="A0A1H7F8H5"/>
<evidence type="ECO:0000313" key="2">
    <source>
        <dbReference type="Proteomes" id="UP000199081"/>
    </source>
</evidence>
<evidence type="ECO:0000313" key="1">
    <source>
        <dbReference type="EMBL" id="SEK22441.1"/>
    </source>
</evidence>
<dbReference type="Proteomes" id="UP000199081">
    <property type="component" value="Unassembled WGS sequence"/>
</dbReference>
<dbReference type="RefSeq" id="WP_091478425.1">
    <property type="nucleotide sequence ID" value="NZ_BJYC01000001.1"/>
</dbReference>
<name>A0A1H7F8H5_9LACT</name>
<protein>
    <submittedName>
        <fullName evidence="1">Uncharacterized protein</fullName>
    </submittedName>
</protein>
<dbReference type="OrthoDB" id="4953492at2"/>
<keyword evidence="2" id="KW-1185">Reference proteome</keyword>
<accession>A0A1H7F8H5</accession>
<reference evidence="2" key="1">
    <citation type="submission" date="2016-10" db="EMBL/GenBank/DDBJ databases">
        <authorList>
            <person name="Varghese N."/>
            <person name="Submissions S."/>
        </authorList>
    </citation>
    <scope>NUCLEOTIDE SEQUENCE [LARGE SCALE GENOMIC DNA]</scope>
    <source>
        <strain evidence="2">DSM 19183</strain>
    </source>
</reference>
<sequence>MDRKEKKEKKNLISKHLDTSNSRLKDEEVDFLHDFVNNYDDEYKGKSKTKKSSYDGWSSDGKYTRWEEETSTFTEDIGIREEYKYHDDDGQSGGNTKEIKDARGIINWFRKQK</sequence>